<evidence type="ECO:0000256" key="4">
    <source>
        <dbReference type="ARBA" id="ARBA00022691"/>
    </source>
</evidence>
<comment type="catalytic activity">
    <reaction evidence="5">
        <text>a 2'-deoxyadenosine in DNA + S-adenosyl-L-methionine = an N(6)-methyl-2'-deoxyadenosine in DNA + S-adenosyl-L-homocysteine + H(+)</text>
        <dbReference type="Rhea" id="RHEA:15197"/>
        <dbReference type="Rhea" id="RHEA-COMP:12418"/>
        <dbReference type="Rhea" id="RHEA-COMP:12419"/>
        <dbReference type="ChEBI" id="CHEBI:15378"/>
        <dbReference type="ChEBI" id="CHEBI:57856"/>
        <dbReference type="ChEBI" id="CHEBI:59789"/>
        <dbReference type="ChEBI" id="CHEBI:90615"/>
        <dbReference type="ChEBI" id="CHEBI:90616"/>
        <dbReference type="EC" id="2.1.1.72"/>
    </reaction>
</comment>
<evidence type="ECO:0000259" key="6">
    <source>
        <dbReference type="Pfam" id="PF07669"/>
    </source>
</evidence>
<evidence type="ECO:0000256" key="2">
    <source>
        <dbReference type="ARBA" id="ARBA00022603"/>
    </source>
</evidence>
<protein>
    <recommendedName>
        <fullName evidence="1">site-specific DNA-methyltransferase (adenine-specific)</fullName>
        <ecNumber evidence="1">2.1.1.72</ecNumber>
    </recommendedName>
</protein>
<evidence type="ECO:0000256" key="1">
    <source>
        <dbReference type="ARBA" id="ARBA00011900"/>
    </source>
</evidence>
<proteinExistence type="predicted"/>
<dbReference type="PANTHER" id="PTHR33841">
    <property type="entry name" value="DNA METHYLTRANSFERASE YEEA-RELATED"/>
    <property type="match status" value="1"/>
</dbReference>
<keyword evidence="3" id="KW-0808">Transferase</keyword>
<evidence type="ECO:0000256" key="5">
    <source>
        <dbReference type="ARBA" id="ARBA00047942"/>
    </source>
</evidence>
<organism evidence="7 8">
    <name type="scientific">Segatella copri</name>
    <dbReference type="NCBI Taxonomy" id="165179"/>
    <lineage>
        <taxon>Bacteria</taxon>
        <taxon>Pseudomonadati</taxon>
        <taxon>Bacteroidota</taxon>
        <taxon>Bacteroidia</taxon>
        <taxon>Bacteroidales</taxon>
        <taxon>Prevotellaceae</taxon>
        <taxon>Segatella</taxon>
    </lineage>
</organism>
<dbReference type="GO" id="GO:0009007">
    <property type="term" value="F:site-specific DNA-methyltransferase (adenine-specific) activity"/>
    <property type="evidence" value="ECO:0007669"/>
    <property type="project" value="UniProtKB-EC"/>
</dbReference>
<accession>A0AA93BB04</accession>
<dbReference type="EMBL" id="QSUC01000002">
    <property type="protein sequence ID" value="RGN12633.1"/>
    <property type="molecule type" value="Genomic_DNA"/>
</dbReference>
<evidence type="ECO:0000313" key="7">
    <source>
        <dbReference type="EMBL" id="RGN12633.1"/>
    </source>
</evidence>
<comment type="caution">
    <text evidence="7">The sequence shown here is derived from an EMBL/GenBank/DDBJ whole genome shotgun (WGS) entry which is preliminary data.</text>
</comment>
<name>A0AA93BB04_9BACT</name>
<dbReference type="GO" id="GO:0006304">
    <property type="term" value="P:DNA modification"/>
    <property type="evidence" value="ECO:0007669"/>
    <property type="project" value="InterPro"/>
</dbReference>
<dbReference type="GO" id="GO:0003676">
    <property type="term" value="F:nucleic acid binding"/>
    <property type="evidence" value="ECO:0007669"/>
    <property type="project" value="InterPro"/>
</dbReference>
<dbReference type="SUPFAM" id="SSF53335">
    <property type="entry name" value="S-adenosyl-L-methionine-dependent methyltransferases"/>
    <property type="match status" value="1"/>
</dbReference>
<feature type="domain" description="Type II methyltransferase M.TaqI-like" evidence="6">
    <location>
        <begin position="220"/>
        <end position="357"/>
    </location>
</feature>
<dbReference type="AlphaFoldDB" id="A0AA93BB04"/>
<keyword evidence="4" id="KW-0949">S-adenosyl-L-methionine</keyword>
<dbReference type="PROSITE" id="PS00092">
    <property type="entry name" value="N6_MTASE"/>
    <property type="match status" value="1"/>
</dbReference>
<dbReference type="Pfam" id="PF07669">
    <property type="entry name" value="Eco57I"/>
    <property type="match status" value="1"/>
</dbReference>
<dbReference type="Proteomes" id="UP000261245">
    <property type="component" value="Unassembled WGS sequence"/>
</dbReference>
<dbReference type="GO" id="GO:0032259">
    <property type="term" value="P:methylation"/>
    <property type="evidence" value="ECO:0007669"/>
    <property type="project" value="UniProtKB-KW"/>
</dbReference>
<dbReference type="PANTHER" id="PTHR33841:SF1">
    <property type="entry name" value="DNA METHYLTRANSFERASE A"/>
    <property type="match status" value="1"/>
</dbReference>
<dbReference type="PRINTS" id="PR00507">
    <property type="entry name" value="N12N6MTFRASE"/>
</dbReference>
<sequence length="619" mass="71998">MKDSAIFKSYTVFIDSFVDKDDSYYMHPYGVCIANAVISSMLLYNQRVSIESVKANALEIAEFTDLDASVLHGVFAIHETSIKSFVSVVKKWELSKDTETQILRVLFEKYITKKEVGAYYTDYQTTSYITRFVVCSYLLADFVDFSSFLNRKQSVLGCYERLNNSEKEEVLSRLHNITILDPTCGTGAFMFSACEILLELYEALEKRKPTSELIRKIFEENLYGVDIDEEAICIVKFRIWLACKLYWDISDIYLANFKVGNTLDSSTFDWKQTFLCVFKNKDGFDCVIGNPPYVEYAKMTNKYVSESCYSTYKCGNLYSYVLERVMCQLVHQKSVVGFIVPISIVSTPRMEPLRLLVSKKSSNLAFANFADRPACLFNGVHQKLTIMFASIGNSKVHSVYSTQYYHWTKDEQLSLMDKLTFTKIPLPHQIGIPKVSTNLMFRILKAVSEMYDTCLLDNCSSKSKWCVWLNMRMAFWGKSFVHPMKSKEYKTFYFKTEKEAKLFSALMNSSLFFFVWECISDCWHITTKDLIFIKIDFSKISNDIVEAITELYDAYEMQLEKSKVFIGSVQTSYIYQHKLHKPMIDEIDNLFARIFYLTDEELDFVKSYQEKYRLNTEKK</sequence>
<dbReference type="InterPro" id="IPR050953">
    <property type="entry name" value="N4_N6_ade-DNA_methylase"/>
</dbReference>
<dbReference type="InterPro" id="IPR029063">
    <property type="entry name" value="SAM-dependent_MTases_sf"/>
</dbReference>
<evidence type="ECO:0000313" key="8">
    <source>
        <dbReference type="Proteomes" id="UP000261245"/>
    </source>
</evidence>
<reference evidence="7 8" key="1">
    <citation type="submission" date="2018-08" db="EMBL/GenBank/DDBJ databases">
        <title>A genome reference for cultivated species of the human gut microbiota.</title>
        <authorList>
            <person name="Zou Y."/>
            <person name="Xue W."/>
            <person name="Luo G."/>
        </authorList>
    </citation>
    <scope>NUCLEOTIDE SEQUENCE [LARGE SCALE GENOMIC DNA]</scope>
    <source>
        <strain evidence="7 8">OM06-11</strain>
    </source>
</reference>
<dbReference type="InterPro" id="IPR011639">
    <property type="entry name" value="MethylTrfase_TaqI-like_dom"/>
</dbReference>
<dbReference type="EC" id="2.1.1.72" evidence="1"/>
<dbReference type="InterPro" id="IPR002052">
    <property type="entry name" value="DNA_methylase_N6_adenine_CS"/>
</dbReference>
<keyword evidence="2" id="KW-0489">Methyltransferase</keyword>
<gene>
    <name evidence="7" type="ORF">DXB80_01735</name>
</gene>
<dbReference type="RefSeq" id="WP_117727122.1">
    <property type="nucleotide sequence ID" value="NZ_QSUC01000002.1"/>
</dbReference>
<dbReference type="Gene3D" id="3.40.50.150">
    <property type="entry name" value="Vaccinia Virus protein VP39"/>
    <property type="match status" value="1"/>
</dbReference>
<evidence type="ECO:0000256" key="3">
    <source>
        <dbReference type="ARBA" id="ARBA00022679"/>
    </source>
</evidence>